<organism evidence="2 3">
    <name type="scientific">Phytophthora fragariae</name>
    <dbReference type="NCBI Taxonomy" id="53985"/>
    <lineage>
        <taxon>Eukaryota</taxon>
        <taxon>Sar</taxon>
        <taxon>Stramenopiles</taxon>
        <taxon>Oomycota</taxon>
        <taxon>Peronosporomycetes</taxon>
        <taxon>Peronosporales</taxon>
        <taxon>Peronosporaceae</taxon>
        <taxon>Phytophthora</taxon>
    </lineage>
</organism>
<dbReference type="AlphaFoldDB" id="A0A6G0SLF0"/>
<name>A0A6G0SLF0_9STRA</name>
<feature type="region of interest" description="Disordered" evidence="1">
    <location>
        <begin position="1"/>
        <end position="27"/>
    </location>
</feature>
<reference evidence="2 3" key="1">
    <citation type="submission" date="2018-09" db="EMBL/GenBank/DDBJ databases">
        <title>Genomic investigation of the strawberry pathogen Phytophthora fragariae indicates pathogenicity is determined by transcriptional variation in three key races.</title>
        <authorList>
            <person name="Adams T.M."/>
            <person name="Armitage A.D."/>
            <person name="Sobczyk M.K."/>
            <person name="Bates H.J."/>
            <person name="Dunwell J.M."/>
            <person name="Nellist C.F."/>
            <person name="Harrison R.J."/>
        </authorList>
    </citation>
    <scope>NUCLEOTIDE SEQUENCE [LARGE SCALE GENOMIC DNA]</scope>
    <source>
        <strain evidence="2 3">NOV-77</strain>
    </source>
</reference>
<proteinExistence type="predicted"/>
<comment type="caution">
    <text evidence="2">The sequence shown here is derived from an EMBL/GenBank/DDBJ whole genome shotgun (WGS) entry which is preliminary data.</text>
</comment>
<protein>
    <submittedName>
        <fullName evidence="2">Uncharacterized protein</fullName>
    </submittedName>
</protein>
<evidence type="ECO:0000256" key="1">
    <source>
        <dbReference type="SAM" id="MobiDB-lite"/>
    </source>
</evidence>
<gene>
    <name evidence="2" type="ORF">PF008_g1022</name>
</gene>
<evidence type="ECO:0000313" key="3">
    <source>
        <dbReference type="Proteomes" id="UP000486351"/>
    </source>
</evidence>
<dbReference type="Proteomes" id="UP000486351">
    <property type="component" value="Unassembled WGS sequence"/>
</dbReference>
<sequence>MLAQELAQEPVVQEMAQEPTEEMAQELAQGTTEEMAKELTQKLGAGDFVLELGEKLTLELMQERGRCRRPRRSSPSEFPACAPSRRP</sequence>
<dbReference type="EMBL" id="QXFY01000024">
    <property type="protein sequence ID" value="KAE9361433.1"/>
    <property type="molecule type" value="Genomic_DNA"/>
</dbReference>
<evidence type="ECO:0000313" key="2">
    <source>
        <dbReference type="EMBL" id="KAE9361433.1"/>
    </source>
</evidence>
<accession>A0A6G0SLF0</accession>
<feature type="region of interest" description="Disordered" evidence="1">
    <location>
        <begin position="63"/>
        <end position="87"/>
    </location>
</feature>